<evidence type="ECO:0000256" key="1">
    <source>
        <dbReference type="SAM" id="SignalP"/>
    </source>
</evidence>
<sequence length="97" mass="10760">MKNTIIIACLLSLLSATTVLAGDACLHGTAKWRSGSKIDGSSRISTSWNDKESYPKNGNYRLCLGSNPKQKITIYLNGKKYTEMYIDGDTRLDIVRD</sequence>
<organism evidence="2">
    <name type="scientific">Candidatus Electrothrix aestuarii</name>
    <dbReference type="NCBI Taxonomy" id="3062594"/>
    <lineage>
        <taxon>Bacteria</taxon>
        <taxon>Pseudomonadati</taxon>
        <taxon>Thermodesulfobacteriota</taxon>
        <taxon>Desulfobulbia</taxon>
        <taxon>Desulfobulbales</taxon>
        <taxon>Desulfobulbaceae</taxon>
        <taxon>Candidatus Electrothrix</taxon>
    </lineage>
</organism>
<reference evidence="2" key="2">
    <citation type="submission" date="2024-06" db="EMBL/GenBank/DDBJ databases">
        <authorList>
            <person name="Plum-Jensen L.E."/>
            <person name="Schramm A."/>
            <person name="Marshall I.P.G."/>
        </authorList>
    </citation>
    <scope>NUCLEOTIDE SEQUENCE</scope>
    <source>
        <strain evidence="2">Rat1</strain>
    </source>
</reference>
<reference evidence="2" key="1">
    <citation type="journal article" date="2024" name="Syst. Appl. Microbiol.">
        <title>First single-strain enrichments of Electrothrix cable bacteria, description of E. aestuarii sp. nov. and E. rattekaaiensis sp. nov., and proposal of a cable bacteria taxonomy following the rules of the SeqCode.</title>
        <authorList>
            <person name="Plum-Jensen L.E."/>
            <person name="Schramm A."/>
            <person name="Marshall I.P.G."/>
        </authorList>
    </citation>
    <scope>NUCLEOTIDE SEQUENCE</scope>
    <source>
        <strain evidence="2">Rat1</strain>
    </source>
</reference>
<keyword evidence="1" id="KW-0732">Signal</keyword>
<dbReference type="KEGG" id="eaj:Q3M24_01310"/>
<protein>
    <submittedName>
        <fullName evidence="2">Uncharacterized protein</fullName>
    </submittedName>
</protein>
<accession>A0AAU8LX09</accession>
<dbReference type="EMBL" id="CP159373">
    <property type="protein sequence ID" value="XCN73419.1"/>
    <property type="molecule type" value="Genomic_DNA"/>
</dbReference>
<name>A0AAU8LX09_9BACT</name>
<gene>
    <name evidence="2" type="ORF">Q3M24_01310</name>
</gene>
<evidence type="ECO:0000313" key="2">
    <source>
        <dbReference type="EMBL" id="XCN73419.1"/>
    </source>
</evidence>
<feature type="signal peptide" evidence="1">
    <location>
        <begin position="1"/>
        <end position="21"/>
    </location>
</feature>
<feature type="chain" id="PRO_5043986577" evidence="1">
    <location>
        <begin position="22"/>
        <end position="97"/>
    </location>
</feature>
<dbReference type="AlphaFoldDB" id="A0AAU8LX09"/>
<proteinExistence type="predicted"/>